<feature type="region of interest" description="Disordered" evidence="1">
    <location>
        <begin position="1485"/>
        <end position="1528"/>
    </location>
</feature>
<evidence type="ECO:0000313" key="3">
    <source>
        <dbReference type="EMBL" id="TNM25895.1"/>
    </source>
</evidence>
<feature type="compositionally biased region" description="Basic and acidic residues" evidence="1">
    <location>
        <begin position="59"/>
        <end position="72"/>
    </location>
</feature>
<dbReference type="SUPFAM" id="SSF52540">
    <property type="entry name" value="P-loop containing nucleoside triphosphate hydrolases"/>
    <property type="match status" value="2"/>
</dbReference>
<dbReference type="Gene3D" id="2.30.30.940">
    <property type="match status" value="1"/>
</dbReference>
<dbReference type="InterPro" id="IPR027417">
    <property type="entry name" value="P-loop_NTPase"/>
</dbReference>
<feature type="region of interest" description="Disordered" evidence="1">
    <location>
        <begin position="1143"/>
        <end position="1179"/>
    </location>
</feature>
<sequence length="1528" mass="166424">MAPMLSPDDHTNRGGSPRSPRWPPALTRSPTRSPVRTARTHIHRSVREGAPKARTRRSTRWESQQRKNRSTEHPIFGRSSSGTPFALRRTRPRPRTISYCDHIASDGDRTGRPGCAAVITLHPISAGSGIDYLMRTVASGDVPLGRQEAAAYWSSGGDTPGVWLGRQATDLGLTGRVAEDAANAVFKDGVDPATGAALGRLWPRYPTAEEHFAALLAAEPAASAARREQLREQAEKVGNRTARSGWEMVCSPVKSFALLWGTADDATRERLEAVERAAFHSVFDQLEREACWTRSGPGGVVRVAGRGLIAAAFEHRSSRAGDPDWHRHVAISAKVHTEDGRWLALDARPLHRLVVSLSARYTAEIERGMHREFGVLAAPRADTVRPDRRPVREFLGVPDAVVRAFSARRAQTERQLAGLLAEFRQLRGREPSRAEEYELAQRATLTARPDKQAHDREGERARWRAGARRLGVRHPERWLRRARRASRAHRRETVPLPVVAARVLATVEGDRESWTRANVEAETYRQLAAAGRHLAPGWEADIARVVEHVLHPDRCELISAPESVPIPARYLRADGSPVFVAHDAARYTSHTLKAKEAALVDAARRPAPVRRLTAAQVDRVLDEGAAVRGFAPSEEQRRVVRGVFTGDVRVRAVIGRAGTGKTTIMALVREVAHAHGIPVLGLASGQMQADALAERAGVRAENLARWRHMSEVHAPGTPEWTVPADAVVIVDEAGQADTGTLHALLCQVEAAGGRLLPIGDPRQLGAPGPAGVLDALASDADCLTLTEIRRFRDADGRPRTWEIEAARAVSEGDGDAAWRTYAERGRLHEGALDQVVGEVCAAWRRDVGEGLASVLIAPTNALAARLSHTVRAERIAAGLVDDRRTVPLADDQAAGVGDQLVTRVNDRRLTCENRHRQYVRNGDVWAVVAVTDEGGLRVRHTRTGGVLTLPADYRATSAELGYALTHSRAQGVTVHTAHALLLAGMDRNGAYPALTRGALENHGYLVRQPATDPETGELGPELTGRQLWAAIVARDGTPRTATARQRAALDESEALRTHEPRLRQVLTDLAEADTAEALARLLGAKAADQLTTAPAWPALRAQLDQLADEGVDTDRLLRRTYHERDFVDAEGKPVDDMAAILHARNRRALDPDDGGSPDGYRRREHAPRPATAATHLAPPVARGDDLLAALGLRLPAARPADGRDELRDYAHALARQLTDRAEALAASALDEARAGRGWAADYGPEPPDVANQLAWRDRLAAAAAYRDLANHRGADPTGPAPDEDHRHLRGLWRAAQPDDAPAPLAAARLAARPPRWLAVLGPRPEPGHRQRPLWDRAAHAVNLYRTLWDHGHETDALGPAPNDPVRAADHRAASRALARWHLTAAPENGDVSPDLVEARGHAARAHVEAAEAAADRFHAAERQAVLTAQEARDAANRAATVGTSADPRLVRRAEVARERARHAAEERDTARRALEELAPELLRAHADARRAAEPPRPAPAEVDARLEDAYREDRSPRPAPYRPEPPAI</sequence>
<dbReference type="Pfam" id="PF13604">
    <property type="entry name" value="AAA_30"/>
    <property type="match status" value="1"/>
</dbReference>
<gene>
    <name evidence="3" type="ORF">FH715_25340</name>
</gene>
<dbReference type="NCBIfam" id="NF041492">
    <property type="entry name" value="MobF"/>
    <property type="match status" value="1"/>
</dbReference>
<feature type="region of interest" description="Disordered" evidence="1">
    <location>
        <begin position="1"/>
        <end position="93"/>
    </location>
</feature>
<accession>A0A5C4UR31</accession>
<protein>
    <recommendedName>
        <fullName evidence="2">TrwC relaxase domain-containing protein</fullName>
    </recommendedName>
</protein>
<evidence type="ECO:0000259" key="2">
    <source>
        <dbReference type="Pfam" id="PF08751"/>
    </source>
</evidence>
<name>A0A5C4UR31_9ACTN</name>
<dbReference type="SUPFAM" id="SSF55464">
    <property type="entry name" value="Origin of replication-binding domain, RBD-like"/>
    <property type="match status" value="1"/>
</dbReference>
<keyword evidence="4" id="KW-1185">Reference proteome</keyword>
<evidence type="ECO:0000256" key="1">
    <source>
        <dbReference type="SAM" id="MobiDB-lite"/>
    </source>
</evidence>
<dbReference type="InterPro" id="IPR014862">
    <property type="entry name" value="TrwC"/>
</dbReference>
<proteinExistence type="predicted"/>
<feature type="compositionally biased region" description="Basic and acidic residues" evidence="1">
    <location>
        <begin position="1502"/>
        <end position="1516"/>
    </location>
</feature>
<dbReference type="OrthoDB" id="4524286at2"/>
<dbReference type="EMBL" id="VDGT01000026">
    <property type="protein sequence ID" value="TNM25895.1"/>
    <property type="molecule type" value="Genomic_DNA"/>
</dbReference>
<dbReference type="Pfam" id="PF08751">
    <property type="entry name" value="TrwC"/>
    <property type="match status" value="1"/>
</dbReference>
<feature type="compositionally biased region" description="Pro residues" evidence="1">
    <location>
        <begin position="1517"/>
        <end position="1528"/>
    </location>
</feature>
<feature type="domain" description="TrwC relaxase" evidence="2">
    <location>
        <begin position="127"/>
        <end position="469"/>
    </location>
</feature>
<comment type="caution">
    <text evidence="3">The sequence shown here is derived from an EMBL/GenBank/DDBJ whole genome shotgun (WGS) entry which is preliminary data.</text>
</comment>
<dbReference type="Proteomes" id="UP000311713">
    <property type="component" value="Unassembled WGS sequence"/>
</dbReference>
<dbReference type="Gene3D" id="3.40.50.300">
    <property type="entry name" value="P-loop containing nucleotide triphosphate hydrolases"/>
    <property type="match status" value="2"/>
</dbReference>
<reference evidence="3 4" key="1">
    <citation type="submission" date="2019-06" db="EMBL/GenBank/DDBJ databases">
        <title>Draft genome of Streptomyces sedi sp. JCM16909.</title>
        <authorList>
            <person name="Klykleung N."/>
            <person name="Tanasupawat S."/>
            <person name="Kudo T."/>
            <person name="Yuki M."/>
            <person name="Ohkuma M."/>
        </authorList>
    </citation>
    <scope>NUCLEOTIDE SEQUENCE [LARGE SCALE GENOMIC DNA]</scope>
    <source>
        <strain evidence="3 4">JCM 16909</strain>
    </source>
</reference>
<organism evidence="3 4">
    <name type="scientific">Streptomyces sedi</name>
    <dbReference type="NCBI Taxonomy" id="555059"/>
    <lineage>
        <taxon>Bacteria</taxon>
        <taxon>Bacillati</taxon>
        <taxon>Actinomycetota</taxon>
        <taxon>Actinomycetes</taxon>
        <taxon>Kitasatosporales</taxon>
        <taxon>Streptomycetaceae</taxon>
        <taxon>Streptomyces</taxon>
    </lineage>
</organism>
<evidence type="ECO:0000313" key="4">
    <source>
        <dbReference type="Proteomes" id="UP000311713"/>
    </source>
</evidence>